<keyword evidence="8" id="KW-0073">Auxin biosynthesis</keyword>
<dbReference type="GeneID" id="105155447"/>
<dbReference type="RefSeq" id="XP_011069623.2">
    <property type="nucleotide sequence ID" value="XM_011071321.2"/>
</dbReference>
<evidence type="ECO:0000256" key="7">
    <source>
        <dbReference type="ARBA" id="ARBA00023002"/>
    </source>
</evidence>
<protein>
    <recommendedName>
        <fullName evidence="10">Flavin-containing monooxygenase</fullName>
        <ecNumber evidence="10">1.-.-.-</ecNumber>
    </recommendedName>
</protein>
<proteinExistence type="inferred from homology"/>
<evidence type="ECO:0000313" key="11">
    <source>
        <dbReference type="Proteomes" id="UP000504604"/>
    </source>
</evidence>
<dbReference type="GO" id="GO:0050660">
    <property type="term" value="F:flavin adenine dinucleotide binding"/>
    <property type="evidence" value="ECO:0007669"/>
    <property type="project" value="InterPro"/>
</dbReference>
<dbReference type="EC" id="1.-.-.-" evidence="10"/>
<dbReference type="OrthoDB" id="66881at2759"/>
<accession>A0A6I9SRH7</accession>
<dbReference type="InParanoid" id="A0A6I9SRH7"/>
<evidence type="ECO:0000256" key="2">
    <source>
        <dbReference type="ARBA" id="ARBA00004814"/>
    </source>
</evidence>
<evidence type="ECO:0000256" key="8">
    <source>
        <dbReference type="ARBA" id="ARBA00023070"/>
    </source>
</evidence>
<dbReference type="GO" id="GO:0103075">
    <property type="term" value="F:indole-3-pyruvate monooxygenase activity"/>
    <property type="evidence" value="ECO:0007669"/>
    <property type="project" value="UniProtKB-EC"/>
</dbReference>
<dbReference type="InterPro" id="IPR020946">
    <property type="entry name" value="Flavin_mOase-like"/>
</dbReference>
<sequence length="399" mass="44973">MVHFFFVLIWYENGTCRTITTIILPINTKASKNNLKRLKRDTDKSREREREMKQETTVVIVGAGPAGLATSACLNLDNIPNIVLEREDCFASLWKKRAYDRLKLHLAKQFCQLPHMPFPPNAPTFVPKHGFIQYLDDYVANFNINPLYHRNVSCASFHDNKDGQWVVVATNTLLGTTEEYVAKFLVVATGENSEGYIPQIPGLDSFKGEVIHSSRYDNGMKFAKRDVLVVGSGNSGMEIALDLCNWGARTSLVVRSPVHILNEWMVKLGMELLKYLPLELVDNIVLMLSKIKYGNNLSDYGIQRPGKGPFFLKRATGRSPVIDVGTVSKIRAGELEVFPSIKKVNGDHVQFADGETKSYDAVVFATGYKSTVRKWLKCWSAFGQPCWKVAKFQRVLSQN</sequence>
<keyword evidence="5 10" id="KW-0274">FAD</keyword>
<dbReference type="PANTHER" id="PTHR43539:SF9">
    <property type="entry name" value="INDOLE-3-PYRUVATE MONOOXYGENASE YUCCA11-RELATED"/>
    <property type="match status" value="1"/>
</dbReference>
<comment type="pathway">
    <text evidence="2">Plant hormone metabolism; auxin biosynthesis.</text>
</comment>
<dbReference type="Pfam" id="PF00743">
    <property type="entry name" value="FMO-like"/>
    <property type="match status" value="1"/>
</dbReference>
<dbReference type="InterPro" id="IPR050982">
    <property type="entry name" value="Auxin_biosynth/cation_transpt"/>
</dbReference>
<dbReference type="SUPFAM" id="SSF51905">
    <property type="entry name" value="FAD/NAD(P)-binding domain"/>
    <property type="match status" value="2"/>
</dbReference>
<evidence type="ECO:0000256" key="10">
    <source>
        <dbReference type="RuleBase" id="RU361177"/>
    </source>
</evidence>
<dbReference type="InterPro" id="IPR036188">
    <property type="entry name" value="FAD/NAD-bd_sf"/>
</dbReference>
<keyword evidence="10 12" id="KW-0503">Monooxygenase</keyword>
<dbReference type="KEGG" id="sind:105155447"/>
<evidence type="ECO:0000256" key="9">
    <source>
        <dbReference type="ARBA" id="ARBA00047707"/>
    </source>
</evidence>
<evidence type="ECO:0000256" key="1">
    <source>
        <dbReference type="ARBA" id="ARBA00001974"/>
    </source>
</evidence>
<comment type="similarity">
    <text evidence="3 10">Belongs to the FMO family.</text>
</comment>
<dbReference type="GO" id="GO:0004499">
    <property type="term" value="F:N,N-dimethylaniline monooxygenase activity"/>
    <property type="evidence" value="ECO:0007669"/>
    <property type="project" value="InterPro"/>
</dbReference>
<evidence type="ECO:0000256" key="3">
    <source>
        <dbReference type="ARBA" id="ARBA00009183"/>
    </source>
</evidence>
<reference evidence="12" key="1">
    <citation type="submission" date="2025-08" db="UniProtKB">
        <authorList>
            <consortium name="RefSeq"/>
        </authorList>
    </citation>
    <scope>IDENTIFICATION</scope>
</reference>
<dbReference type="AlphaFoldDB" id="A0A6I9SRH7"/>
<gene>
    <name evidence="12" type="primary">LOC105155447</name>
</gene>
<comment type="catalytic activity">
    <reaction evidence="9">
        <text>indole-3-pyruvate + NADPH + O2 + H(+) = (indol-3-yl)acetate + CO2 + NADP(+) + H2O</text>
        <dbReference type="Rhea" id="RHEA:34331"/>
        <dbReference type="ChEBI" id="CHEBI:15377"/>
        <dbReference type="ChEBI" id="CHEBI:15378"/>
        <dbReference type="ChEBI" id="CHEBI:15379"/>
        <dbReference type="ChEBI" id="CHEBI:16526"/>
        <dbReference type="ChEBI" id="CHEBI:17640"/>
        <dbReference type="ChEBI" id="CHEBI:30854"/>
        <dbReference type="ChEBI" id="CHEBI:57783"/>
        <dbReference type="ChEBI" id="CHEBI:58349"/>
        <dbReference type="EC" id="1.14.13.168"/>
    </reaction>
</comment>
<dbReference type="GO" id="GO:0050661">
    <property type="term" value="F:NADP binding"/>
    <property type="evidence" value="ECO:0007669"/>
    <property type="project" value="InterPro"/>
</dbReference>
<dbReference type="PRINTS" id="PR00469">
    <property type="entry name" value="PNDRDTASEII"/>
</dbReference>
<evidence type="ECO:0000313" key="12">
    <source>
        <dbReference type="RefSeq" id="XP_011069623.2"/>
    </source>
</evidence>
<name>A0A6I9SRH7_SESIN</name>
<evidence type="ECO:0000256" key="5">
    <source>
        <dbReference type="ARBA" id="ARBA00022827"/>
    </source>
</evidence>
<keyword evidence="6" id="KW-0521">NADP</keyword>
<dbReference type="Gene3D" id="3.50.50.60">
    <property type="entry name" value="FAD/NAD(P)-binding domain"/>
    <property type="match status" value="1"/>
</dbReference>
<comment type="cofactor">
    <cofactor evidence="1 10">
        <name>FAD</name>
        <dbReference type="ChEBI" id="CHEBI:57692"/>
    </cofactor>
</comment>
<keyword evidence="11" id="KW-1185">Reference proteome</keyword>
<keyword evidence="7 10" id="KW-0560">Oxidoreductase</keyword>
<dbReference type="PANTHER" id="PTHR43539">
    <property type="entry name" value="FLAVIN-BINDING MONOOXYGENASE-LIKE PROTEIN (AFU_ORTHOLOGUE AFUA_4G09220)"/>
    <property type="match status" value="1"/>
</dbReference>
<evidence type="ECO:0000256" key="4">
    <source>
        <dbReference type="ARBA" id="ARBA00022630"/>
    </source>
</evidence>
<dbReference type="GO" id="GO:0009851">
    <property type="term" value="P:auxin biosynthetic process"/>
    <property type="evidence" value="ECO:0007669"/>
    <property type="project" value="UniProtKB-KW"/>
</dbReference>
<keyword evidence="4 10" id="KW-0285">Flavoprotein</keyword>
<dbReference type="PRINTS" id="PR00368">
    <property type="entry name" value="FADPNR"/>
</dbReference>
<organism evidence="11 12">
    <name type="scientific">Sesamum indicum</name>
    <name type="common">Oriental sesame</name>
    <name type="synonym">Sesamum orientale</name>
    <dbReference type="NCBI Taxonomy" id="4182"/>
    <lineage>
        <taxon>Eukaryota</taxon>
        <taxon>Viridiplantae</taxon>
        <taxon>Streptophyta</taxon>
        <taxon>Embryophyta</taxon>
        <taxon>Tracheophyta</taxon>
        <taxon>Spermatophyta</taxon>
        <taxon>Magnoliopsida</taxon>
        <taxon>eudicotyledons</taxon>
        <taxon>Gunneridae</taxon>
        <taxon>Pentapetalae</taxon>
        <taxon>asterids</taxon>
        <taxon>lamiids</taxon>
        <taxon>Lamiales</taxon>
        <taxon>Pedaliaceae</taxon>
        <taxon>Sesamum</taxon>
    </lineage>
</organism>
<dbReference type="Proteomes" id="UP000504604">
    <property type="component" value="Linkage group LG2"/>
</dbReference>
<evidence type="ECO:0000256" key="6">
    <source>
        <dbReference type="ARBA" id="ARBA00022857"/>
    </source>
</evidence>